<evidence type="ECO:0000256" key="2">
    <source>
        <dbReference type="SAM" id="MobiDB-lite"/>
    </source>
</evidence>
<feature type="region of interest" description="Disordered" evidence="2">
    <location>
        <begin position="112"/>
        <end position="169"/>
    </location>
</feature>
<dbReference type="SMART" id="SM00530">
    <property type="entry name" value="HTH_XRE"/>
    <property type="match status" value="1"/>
</dbReference>
<dbReference type="Gene3D" id="1.10.260.40">
    <property type="entry name" value="lambda repressor-like DNA-binding domains"/>
    <property type="match status" value="1"/>
</dbReference>
<feature type="domain" description="HTH cro/C1-type" evidence="3">
    <location>
        <begin position="13"/>
        <end position="67"/>
    </location>
</feature>
<dbReference type="PANTHER" id="PTHR46797:SF1">
    <property type="entry name" value="METHYLPHOSPHONATE SYNTHASE"/>
    <property type="match status" value="1"/>
</dbReference>
<proteinExistence type="predicted"/>
<keyword evidence="1" id="KW-0238">DNA-binding</keyword>
<organism evidence="4 5">
    <name type="scientific">Actinomycetospora chlora</name>
    <dbReference type="NCBI Taxonomy" id="663608"/>
    <lineage>
        <taxon>Bacteria</taxon>
        <taxon>Bacillati</taxon>
        <taxon>Actinomycetota</taxon>
        <taxon>Actinomycetes</taxon>
        <taxon>Pseudonocardiales</taxon>
        <taxon>Pseudonocardiaceae</taxon>
        <taxon>Actinomycetospora</taxon>
    </lineage>
</organism>
<evidence type="ECO:0000313" key="4">
    <source>
        <dbReference type="EMBL" id="GAA4791440.1"/>
    </source>
</evidence>
<protein>
    <recommendedName>
        <fullName evidence="3">HTH cro/C1-type domain-containing protein</fullName>
    </recommendedName>
</protein>
<dbReference type="Pfam" id="PF01381">
    <property type="entry name" value="HTH_3"/>
    <property type="match status" value="1"/>
</dbReference>
<feature type="compositionally biased region" description="Pro residues" evidence="2">
    <location>
        <begin position="136"/>
        <end position="148"/>
    </location>
</feature>
<evidence type="ECO:0000256" key="1">
    <source>
        <dbReference type="ARBA" id="ARBA00023125"/>
    </source>
</evidence>
<name>A0ABP9B9F0_9PSEU</name>
<dbReference type="SUPFAM" id="SSF47413">
    <property type="entry name" value="lambda repressor-like DNA-binding domains"/>
    <property type="match status" value="1"/>
</dbReference>
<dbReference type="RefSeq" id="WP_425550056.1">
    <property type="nucleotide sequence ID" value="NZ_BAABHO010000020.1"/>
</dbReference>
<dbReference type="InterPro" id="IPR001387">
    <property type="entry name" value="Cro/C1-type_HTH"/>
</dbReference>
<accession>A0ABP9B9F0</accession>
<dbReference type="CDD" id="cd00093">
    <property type="entry name" value="HTH_XRE"/>
    <property type="match status" value="1"/>
</dbReference>
<reference evidence="5" key="1">
    <citation type="journal article" date="2019" name="Int. J. Syst. Evol. Microbiol.">
        <title>The Global Catalogue of Microorganisms (GCM) 10K type strain sequencing project: providing services to taxonomists for standard genome sequencing and annotation.</title>
        <authorList>
            <consortium name="The Broad Institute Genomics Platform"/>
            <consortium name="The Broad Institute Genome Sequencing Center for Infectious Disease"/>
            <person name="Wu L."/>
            <person name="Ma J."/>
        </authorList>
    </citation>
    <scope>NUCLEOTIDE SEQUENCE [LARGE SCALE GENOMIC DNA]</scope>
    <source>
        <strain evidence="5">JCM 17979</strain>
    </source>
</reference>
<keyword evidence="5" id="KW-1185">Reference proteome</keyword>
<dbReference type="Proteomes" id="UP001500928">
    <property type="component" value="Unassembled WGS sequence"/>
</dbReference>
<dbReference type="EMBL" id="BAABHO010000020">
    <property type="protein sequence ID" value="GAA4791440.1"/>
    <property type="molecule type" value="Genomic_DNA"/>
</dbReference>
<feature type="compositionally biased region" description="Low complexity" evidence="2">
    <location>
        <begin position="113"/>
        <end position="135"/>
    </location>
</feature>
<evidence type="ECO:0000313" key="5">
    <source>
        <dbReference type="Proteomes" id="UP001500928"/>
    </source>
</evidence>
<evidence type="ECO:0000259" key="3">
    <source>
        <dbReference type="PROSITE" id="PS50943"/>
    </source>
</evidence>
<dbReference type="PROSITE" id="PS50943">
    <property type="entry name" value="HTH_CROC1"/>
    <property type="match status" value="1"/>
</dbReference>
<comment type="caution">
    <text evidence="4">The sequence shown here is derived from an EMBL/GenBank/DDBJ whole genome shotgun (WGS) entry which is preliminary data.</text>
</comment>
<dbReference type="InterPro" id="IPR050807">
    <property type="entry name" value="TransReg_Diox_bact_type"/>
</dbReference>
<gene>
    <name evidence="4" type="ORF">GCM10023200_28330</name>
</gene>
<dbReference type="InterPro" id="IPR010982">
    <property type="entry name" value="Lambda_DNA-bd_dom_sf"/>
</dbReference>
<dbReference type="PANTHER" id="PTHR46797">
    <property type="entry name" value="HTH-TYPE TRANSCRIPTIONAL REGULATOR"/>
    <property type="match status" value="1"/>
</dbReference>
<sequence length="194" mass="19721">MSLLLREAIGGTIRRARTERGRTLRDVSREARVSLGYLSEIERGRKEPSSELLAAVCAALGLPLPELLDEVADVLRPVRRPVPAGVGAGPAMERGIDGEIDPALRTAVEEAFEPASPGAEGSEAASASASASSSAPPTPPEPTDPAPPRTVALPEPEGEPEVTPVEGGTTVRLVGLAGGGAVASASGRALRVAA</sequence>